<evidence type="ECO:0000256" key="1">
    <source>
        <dbReference type="SAM" id="Phobius"/>
    </source>
</evidence>
<keyword evidence="3" id="KW-1185">Reference proteome</keyword>
<sequence>MASQVQPVHYDPATIKELTRELLVAAGIGAAKGALIGVTSAFLLRRFSTVYRNVRTPVRVFYHSAWISMGAVFHADKQLIKFQNKYYEREIARRSRILDEAADRGIFLEEESIVSSTT</sequence>
<dbReference type="STRING" id="1230905.A0A1G4IVN1"/>
<proteinExistence type="predicted"/>
<name>A0A1G4IVN1_9SACH</name>
<protein>
    <submittedName>
        <fullName evidence="2">LAMI_0B04962g1_1</fullName>
    </submittedName>
</protein>
<feature type="transmembrane region" description="Helical" evidence="1">
    <location>
        <begin position="22"/>
        <end position="44"/>
    </location>
</feature>
<evidence type="ECO:0000313" key="2">
    <source>
        <dbReference type="EMBL" id="SCU81145.1"/>
    </source>
</evidence>
<organism evidence="2 3">
    <name type="scientific">Lachancea mirantina</name>
    <dbReference type="NCBI Taxonomy" id="1230905"/>
    <lineage>
        <taxon>Eukaryota</taxon>
        <taxon>Fungi</taxon>
        <taxon>Dikarya</taxon>
        <taxon>Ascomycota</taxon>
        <taxon>Saccharomycotina</taxon>
        <taxon>Saccharomycetes</taxon>
        <taxon>Saccharomycetales</taxon>
        <taxon>Saccharomycetaceae</taxon>
        <taxon>Lachancea</taxon>
    </lineage>
</organism>
<keyword evidence="1" id="KW-0472">Membrane</keyword>
<gene>
    <name evidence="2" type="ORF">LAMI_0B04962G</name>
</gene>
<keyword evidence="1" id="KW-0812">Transmembrane</keyword>
<dbReference type="PANTHER" id="PTHR39153:SF1">
    <property type="entry name" value="AGR244WP"/>
    <property type="match status" value="1"/>
</dbReference>
<dbReference type="PANTHER" id="PTHR39153">
    <property type="entry name" value="AGR244WP"/>
    <property type="match status" value="1"/>
</dbReference>
<evidence type="ECO:0000313" key="3">
    <source>
        <dbReference type="Proteomes" id="UP000191024"/>
    </source>
</evidence>
<dbReference type="AlphaFoldDB" id="A0A1G4IVN1"/>
<reference evidence="2 3" key="1">
    <citation type="submission" date="2016-03" db="EMBL/GenBank/DDBJ databases">
        <authorList>
            <person name="Devillers H."/>
        </authorList>
    </citation>
    <scope>NUCLEOTIDE SEQUENCE [LARGE SCALE GENOMIC DNA]</scope>
    <source>
        <strain evidence="2">CBS 11717</strain>
    </source>
</reference>
<dbReference type="EMBL" id="LT598464">
    <property type="protein sequence ID" value="SCU81145.1"/>
    <property type="molecule type" value="Genomic_DNA"/>
</dbReference>
<dbReference type="OrthoDB" id="3979469at2759"/>
<accession>A0A1G4IVN1</accession>
<keyword evidence="1" id="KW-1133">Transmembrane helix</keyword>
<dbReference type="Proteomes" id="UP000191024">
    <property type="component" value="Chromosome B"/>
</dbReference>
<dbReference type="InterPro" id="IPR038882">
    <property type="entry name" value="Rcf3"/>
</dbReference>